<dbReference type="SUPFAM" id="SSF81338">
    <property type="entry name" value="Aquaporin-like"/>
    <property type="match status" value="1"/>
</dbReference>
<dbReference type="PANTHER" id="PTHR43829:SF9">
    <property type="entry name" value="AQUAPORIN-9"/>
    <property type="match status" value="1"/>
</dbReference>
<evidence type="ECO:0000313" key="9">
    <source>
        <dbReference type="EMBL" id="TPX31672.1"/>
    </source>
</evidence>
<dbReference type="Gene3D" id="1.20.1080.10">
    <property type="entry name" value="Glycerol uptake facilitator protein"/>
    <property type="match status" value="1"/>
</dbReference>
<feature type="transmembrane region" description="Helical" evidence="8">
    <location>
        <begin position="278"/>
        <end position="299"/>
    </location>
</feature>
<keyword evidence="5 8" id="KW-1133">Transmembrane helix</keyword>
<comment type="caution">
    <text evidence="9">The sequence shown here is derived from an EMBL/GenBank/DDBJ whole genome shotgun (WGS) entry which is preliminary data.</text>
</comment>
<dbReference type="OrthoDB" id="3222at2759"/>
<dbReference type="InterPro" id="IPR000425">
    <property type="entry name" value="MIP"/>
</dbReference>
<evidence type="ECO:0000256" key="5">
    <source>
        <dbReference type="ARBA" id="ARBA00022989"/>
    </source>
</evidence>
<proteinExistence type="inferred from homology"/>
<evidence type="ECO:0000256" key="3">
    <source>
        <dbReference type="ARBA" id="ARBA00022448"/>
    </source>
</evidence>
<comment type="subcellular location">
    <subcellularLocation>
        <location evidence="1">Membrane</location>
        <topology evidence="1">Multi-pass membrane protein</topology>
    </subcellularLocation>
</comment>
<dbReference type="PANTHER" id="PTHR43829">
    <property type="entry name" value="AQUAPORIN OR AQUAGLYCEROPORIN RELATED"/>
    <property type="match status" value="1"/>
</dbReference>
<reference evidence="9 10" key="1">
    <citation type="journal article" date="2019" name="Sci. Rep.">
        <title>Comparative genomics of chytrid fungi reveal insights into the obligate biotrophic and pathogenic lifestyle of Synchytrium endobioticum.</title>
        <authorList>
            <person name="van de Vossenberg B.T.L.H."/>
            <person name="Warris S."/>
            <person name="Nguyen H.D.T."/>
            <person name="van Gent-Pelzer M.P.E."/>
            <person name="Joly D.L."/>
            <person name="van de Geest H.C."/>
            <person name="Bonants P.J.M."/>
            <person name="Smith D.S."/>
            <person name="Levesque C.A."/>
            <person name="van der Lee T.A.J."/>
        </authorList>
    </citation>
    <scope>NUCLEOTIDE SEQUENCE [LARGE SCALE GENOMIC DNA]</scope>
    <source>
        <strain evidence="9 10">JEL517</strain>
    </source>
</reference>
<evidence type="ECO:0000256" key="7">
    <source>
        <dbReference type="RuleBase" id="RU000477"/>
    </source>
</evidence>
<dbReference type="RefSeq" id="XP_031023046.1">
    <property type="nucleotide sequence ID" value="XM_031170972.1"/>
</dbReference>
<evidence type="ECO:0000313" key="10">
    <source>
        <dbReference type="Proteomes" id="UP000319731"/>
    </source>
</evidence>
<keyword evidence="4 7" id="KW-0812">Transmembrane</keyword>
<dbReference type="PROSITE" id="PS00221">
    <property type="entry name" value="MIP"/>
    <property type="match status" value="1"/>
</dbReference>
<dbReference type="EMBL" id="QEAO01000041">
    <property type="protein sequence ID" value="TPX31672.1"/>
    <property type="molecule type" value="Genomic_DNA"/>
</dbReference>
<protein>
    <submittedName>
        <fullName evidence="9">Uncharacterized protein</fullName>
    </submittedName>
</protein>
<evidence type="ECO:0000256" key="6">
    <source>
        <dbReference type="ARBA" id="ARBA00023136"/>
    </source>
</evidence>
<keyword evidence="3 7" id="KW-0813">Transport</keyword>
<keyword evidence="6 8" id="KW-0472">Membrane</keyword>
<dbReference type="InterPro" id="IPR050363">
    <property type="entry name" value="MIP/Aquaporin"/>
</dbReference>
<feature type="transmembrane region" description="Helical" evidence="8">
    <location>
        <begin position="194"/>
        <end position="217"/>
    </location>
</feature>
<dbReference type="GeneID" id="42006269"/>
<dbReference type="GO" id="GO:0015250">
    <property type="term" value="F:water channel activity"/>
    <property type="evidence" value="ECO:0007669"/>
    <property type="project" value="TreeGrafter"/>
</dbReference>
<dbReference type="GO" id="GO:0015254">
    <property type="term" value="F:glycerol channel activity"/>
    <property type="evidence" value="ECO:0007669"/>
    <property type="project" value="TreeGrafter"/>
</dbReference>
<accession>A0A507BW23</accession>
<dbReference type="AlphaFoldDB" id="A0A507BW23"/>
<evidence type="ECO:0000256" key="1">
    <source>
        <dbReference type="ARBA" id="ARBA00004141"/>
    </source>
</evidence>
<feature type="transmembrane region" description="Helical" evidence="8">
    <location>
        <begin position="229"/>
        <end position="248"/>
    </location>
</feature>
<dbReference type="PRINTS" id="PR00783">
    <property type="entry name" value="MINTRINSICP"/>
</dbReference>
<dbReference type="Pfam" id="PF00230">
    <property type="entry name" value="MIP"/>
    <property type="match status" value="1"/>
</dbReference>
<comment type="similarity">
    <text evidence="2 7">Belongs to the MIP/aquaporin (TC 1.A.8) family.</text>
</comment>
<dbReference type="InterPro" id="IPR022357">
    <property type="entry name" value="MIP_CS"/>
</dbReference>
<evidence type="ECO:0000256" key="2">
    <source>
        <dbReference type="ARBA" id="ARBA00006175"/>
    </source>
</evidence>
<dbReference type="Proteomes" id="UP000319731">
    <property type="component" value="Unassembled WGS sequence"/>
</dbReference>
<gene>
    <name evidence="9" type="ORF">SmJEL517_g05044</name>
</gene>
<sequence>MAKKIRARSTVTTLEEDAIWSVDASVAVPDDVRLVTTSESSSLAPFDDMKIVRPFIAEFFGTFLFVFFGTAAVTSGVIVGALQGLWQVASVWGFGLAVAIYCSSASGAHLNPAITLGMAVWNGFSWTDVPGYIISQFSGAFMAGMVNLTLYSSVIADYESAHSIVRGSAQSIRSAMVFGEYYPNPAVFTDGNLVGLQVALTVEIFGTAILIFVILSLTDPKNKSVMNGFEPFMIGFTLAILIAVLAPLNQCGLNPARDFAPRVVAYFAGWGSVAMDGWWAYVVGPIVGAQIGAMLNVALMREH</sequence>
<dbReference type="InterPro" id="IPR023271">
    <property type="entry name" value="Aquaporin-like"/>
</dbReference>
<feature type="transmembrane region" description="Helical" evidence="8">
    <location>
        <begin position="59"/>
        <end position="82"/>
    </location>
</feature>
<evidence type="ECO:0000256" key="4">
    <source>
        <dbReference type="ARBA" id="ARBA00022692"/>
    </source>
</evidence>
<organism evidence="9 10">
    <name type="scientific">Synchytrium microbalum</name>
    <dbReference type="NCBI Taxonomy" id="1806994"/>
    <lineage>
        <taxon>Eukaryota</taxon>
        <taxon>Fungi</taxon>
        <taxon>Fungi incertae sedis</taxon>
        <taxon>Chytridiomycota</taxon>
        <taxon>Chytridiomycota incertae sedis</taxon>
        <taxon>Chytridiomycetes</taxon>
        <taxon>Synchytriales</taxon>
        <taxon>Synchytriaceae</taxon>
        <taxon>Synchytrium</taxon>
    </lineage>
</organism>
<name>A0A507BW23_9FUNG</name>
<feature type="transmembrane region" description="Helical" evidence="8">
    <location>
        <begin position="88"/>
        <end position="108"/>
    </location>
</feature>
<evidence type="ECO:0000256" key="8">
    <source>
        <dbReference type="SAM" id="Phobius"/>
    </source>
</evidence>
<dbReference type="STRING" id="1806994.A0A507BW23"/>
<keyword evidence="10" id="KW-1185">Reference proteome</keyword>
<feature type="transmembrane region" description="Helical" evidence="8">
    <location>
        <begin position="129"/>
        <end position="150"/>
    </location>
</feature>
<dbReference type="GO" id="GO:0005886">
    <property type="term" value="C:plasma membrane"/>
    <property type="evidence" value="ECO:0007669"/>
    <property type="project" value="TreeGrafter"/>
</dbReference>